<evidence type="ECO:0000313" key="3">
    <source>
        <dbReference type="Proteomes" id="UP000324222"/>
    </source>
</evidence>
<evidence type="ECO:0000313" key="2">
    <source>
        <dbReference type="EMBL" id="MPC72733.1"/>
    </source>
</evidence>
<dbReference type="EMBL" id="VSRR010035296">
    <property type="protein sequence ID" value="MPC72733.1"/>
    <property type="molecule type" value="Genomic_DNA"/>
</dbReference>
<feature type="compositionally biased region" description="Polar residues" evidence="1">
    <location>
        <begin position="39"/>
        <end position="51"/>
    </location>
</feature>
<accession>A0A5B7HRL8</accession>
<protein>
    <submittedName>
        <fullName evidence="2">Uncharacterized protein</fullName>
    </submittedName>
</protein>
<dbReference type="AlphaFoldDB" id="A0A5B7HRL8"/>
<dbReference type="Proteomes" id="UP000324222">
    <property type="component" value="Unassembled WGS sequence"/>
</dbReference>
<organism evidence="2 3">
    <name type="scientific">Portunus trituberculatus</name>
    <name type="common">Swimming crab</name>
    <name type="synonym">Neptunus trituberculatus</name>
    <dbReference type="NCBI Taxonomy" id="210409"/>
    <lineage>
        <taxon>Eukaryota</taxon>
        <taxon>Metazoa</taxon>
        <taxon>Ecdysozoa</taxon>
        <taxon>Arthropoda</taxon>
        <taxon>Crustacea</taxon>
        <taxon>Multicrustacea</taxon>
        <taxon>Malacostraca</taxon>
        <taxon>Eumalacostraca</taxon>
        <taxon>Eucarida</taxon>
        <taxon>Decapoda</taxon>
        <taxon>Pleocyemata</taxon>
        <taxon>Brachyura</taxon>
        <taxon>Eubrachyura</taxon>
        <taxon>Portunoidea</taxon>
        <taxon>Portunidae</taxon>
        <taxon>Portuninae</taxon>
        <taxon>Portunus</taxon>
    </lineage>
</organism>
<comment type="caution">
    <text evidence="2">The sequence shown here is derived from an EMBL/GenBank/DDBJ whole genome shotgun (WGS) entry which is preliminary data.</text>
</comment>
<name>A0A5B7HRL8_PORTR</name>
<feature type="region of interest" description="Disordered" evidence="1">
    <location>
        <begin position="1"/>
        <end position="21"/>
    </location>
</feature>
<reference evidence="2 3" key="1">
    <citation type="submission" date="2019-05" db="EMBL/GenBank/DDBJ databases">
        <title>Another draft genome of Portunus trituberculatus and its Hox gene families provides insights of decapod evolution.</title>
        <authorList>
            <person name="Jeong J.-H."/>
            <person name="Song I."/>
            <person name="Kim S."/>
            <person name="Choi T."/>
            <person name="Kim D."/>
            <person name="Ryu S."/>
            <person name="Kim W."/>
        </authorList>
    </citation>
    <scope>NUCLEOTIDE SEQUENCE [LARGE SCALE GENOMIC DNA]</scope>
    <source>
        <tissue evidence="2">Muscle</tissue>
    </source>
</reference>
<feature type="region of interest" description="Disordered" evidence="1">
    <location>
        <begin position="38"/>
        <end position="71"/>
    </location>
</feature>
<gene>
    <name evidence="2" type="ORF">E2C01_067045</name>
</gene>
<sequence length="71" mass="7273">MNCGAGLLGGEVLGGGRGTGGGLRSMSVSPLSIAGLWKSSASTTQPVQPRPSNHGLRMRRPSYEKAVVQHA</sequence>
<keyword evidence="3" id="KW-1185">Reference proteome</keyword>
<evidence type="ECO:0000256" key="1">
    <source>
        <dbReference type="SAM" id="MobiDB-lite"/>
    </source>
</evidence>
<proteinExistence type="predicted"/>